<dbReference type="PANTHER" id="PTHR23513:SF6">
    <property type="entry name" value="MAJOR FACILITATOR SUPERFAMILY ASSOCIATED DOMAIN-CONTAINING PROTEIN"/>
    <property type="match status" value="1"/>
</dbReference>
<evidence type="ECO:0000256" key="1">
    <source>
        <dbReference type="ARBA" id="ARBA00004651"/>
    </source>
</evidence>
<feature type="transmembrane region" description="Helical" evidence="6">
    <location>
        <begin position="360"/>
        <end position="377"/>
    </location>
</feature>
<dbReference type="InterPro" id="IPR036259">
    <property type="entry name" value="MFS_trans_sf"/>
</dbReference>
<feature type="transmembrane region" description="Helical" evidence="6">
    <location>
        <begin position="48"/>
        <end position="71"/>
    </location>
</feature>
<keyword evidence="3 6" id="KW-0812">Transmembrane</keyword>
<feature type="transmembrane region" description="Helical" evidence="6">
    <location>
        <begin position="109"/>
        <end position="132"/>
    </location>
</feature>
<evidence type="ECO:0000313" key="7">
    <source>
        <dbReference type="EMBL" id="TLV22711.1"/>
    </source>
</evidence>
<dbReference type="GO" id="GO:0005886">
    <property type="term" value="C:plasma membrane"/>
    <property type="evidence" value="ECO:0007669"/>
    <property type="project" value="UniProtKB-SubCell"/>
</dbReference>
<keyword evidence="4 6" id="KW-1133">Transmembrane helix</keyword>
<proteinExistence type="predicted"/>
<sequence length="407" mass="43653">MNTLLFALICALRSHDWLRFLGFAYVLSSLGNGLTQVIVFGQLLHWQASPATLTIIYMLSMLPSFIGSICGEALCNKVSPLRILIFTELLGLLALVFPLYGLLHHNVPALLAVQCSEALFSGMSYPALTLLFKRGLRHDELPAATAMETIIFASQVLLGTGLGVLLFDLISPLNLLAIDALSFAASTVLLLTSASVFQVIELQPEKTVAVAQKLFWRCLSPLQKRSVVLLPALAAVGSPAMALLPALAQEIRAEDSAGLALPLLFARSLGQLCGPLMLDASKLQRYSANNWMLLVCLSGYIGGYFLLPLSAAFPYAALIMIFSAHMASNIVFAIGTFGVLKNFAETQVAKASAITWRGQVLTAAISTGITSVIAQNFGAFTALYSISLFSLGGVGVLLWFSRGHRKN</sequence>
<dbReference type="SUPFAM" id="SSF103473">
    <property type="entry name" value="MFS general substrate transporter"/>
    <property type="match status" value="1"/>
</dbReference>
<keyword evidence="5 6" id="KW-0472">Membrane</keyword>
<feature type="transmembrane region" description="Helical" evidence="6">
    <location>
        <begin position="144"/>
        <end position="167"/>
    </location>
</feature>
<evidence type="ECO:0000256" key="5">
    <source>
        <dbReference type="ARBA" id="ARBA00023136"/>
    </source>
</evidence>
<keyword evidence="2" id="KW-1003">Cell membrane</keyword>
<evidence type="ECO:0000313" key="8">
    <source>
        <dbReference type="Proteomes" id="UP000307430"/>
    </source>
</evidence>
<evidence type="ECO:0000256" key="4">
    <source>
        <dbReference type="ARBA" id="ARBA00022989"/>
    </source>
</evidence>
<accession>A0A5R9LMZ5</accession>
<feature type="transmembrane region" description="Helical" evidence="6">
    <location>
        <begin position="83"/>
        <end position="103"/>
    </location>
</feature>
<dbReference type="PANTHER" id="PTHR23513">
    <property type="entry name" value="INTEGRAL MEMBRANE EFFLUX PROTEIN-RELATED"/>
    <property type="match status" value="1"/>
</dbReference>
<feature type="transmembrane region" description="Helical" evidence="6">
    <location>
        <begin position="290"/>
        <end position="307"/>
    </location>
</feature>
<organism evidence="7 8">
    <name type="scientific">Klebsiella indica</name>
    <dbReference type="NCBI Taxonomy" id="2582917"/>
    <lineage>
        <taxon>Bacteria</taxon>
        <taxon>Pseudomonadati</taxon>
        <taxon>Pseudomonadota</taxon>
        <taxon>Gammaproteobacteria</taxon>
        <taxon>Enterobacterales</taxon>
        <taxon>Enterobacteriaceae</taxon>
        <taxon>Klebsiella/Raoultella group</taxon>
        <taxon>Klebsiella</taxon>
    </lineage>
</organism>
<reference evidence="7 8" key="1">
    <citation type="submission" date="2019-05" db="EMBL/GenBank/DDBJ databases">
        <title>Genome sequence of Klebsiella sp strain TOUT106.</title>
        <authorList>
            <person name="Rahi P."/>
            <person name="Chaudhari D."/>
        </authorList>
    </citation>
    <scope>NUCLEOTIDE SEQUENCE [LARGE SCALE GENOMIC DNA]</scope>
    <source>
        <strain evidence="7 8">TOUT106</strain>
    </source>
</reference>
<name>A0A5R9LMZ5_9ENTR</name>
<dbReference type="EMBL" id="VCHQ01000004">
    <property type="protein sequence ID" value="TLV22711.1"/>
    <property type="molecule type" value="Genomic_DNA"/>
</dbReference>
<dbReference type="RefSeq" id="WP_138359170.1">
    <property type="nucleotide sequence ID" value="NZ_VCHQ01000004.1"/>
</dbReference>
<comment type="caution">
    <text evidence="7">The sequence shown here is derived from an EMBL/GenBank/DDBJ whole genome shotgun (WGS) entry which is preliminary data.</text>
</comment>
<evidence type="ECO:0000256" key="6">
    <source>
        <dbReference type="SAM" id="Phobius"/>
    </source>
</evidence>
<evidence type="ECO:0000256" key="3">
    <source>
        <dbReference type="ARBA" id="ARBA00022692"/>
    </source>
</evidence>
<feature type="transmembrane region" description="Helical" evidence="6">
    <location>
        <begin position="313"/>
        <end position="340"/>
    </location>
</feature>
<keyword evidence="8" id="KW-1185">Reference proteome</keyword>
<dbReference type="AlphaFoldDB" id="A0A5R9LMZ5"/>
<feature type="transmembrane region" description="Helical" evidence="6">
    <location>
        <begin position="383"/>
        <end position="401"/>
    </location>
</feature>
<feature type="transmembrane region" description="Helical" evidence="6">
    <location>
        <begin position="173"/>
        <end position="197"/>
    </location>
</feature>
<gene>
    <name evidence="7" type="ORF">FE839_03435</name>
</gene>
<protein>
    <submittedName>
        <fullName evidence="7">MFS transporter</fullName>
    </submittedName>
</protein>
<dbReference type="Gene3D" id="1.20.1250.20">
    <property type="entry name" value="MFS general substrate transporter like domains"/>
    <property type="match status" value="1"/>
</dbReference>
<dbReference type="Proteomes" id="UP000307430">
    <property type="component" value="Unassembled WGS sequence"/>
</dbReference>
<evidence type="ECO:0000256" key="2">
    <source>
        <dbReference type="ARBA" id="ARBA00022475"/>
    </source>
</evidence>
<comment type="subcellular location">
    <subcellularLocation>
        <location evidence="1">Cell membrane</location>
        <topology evidence="1">Multi-pass membrane protein</topology>
    </subcellularLocation>
</comment>